<protein>
    <recommendedName>
        <fullName evidence="4">DUF2442 domain-containing protein</fullName>
    </recommendedName>
</protein>
<evidence type="ECO:0000313" key="3">
    <source>
        <dbReference type="Proteomes" id="UP001161406"/>
    </source>
</evidence>
<dbReference type="Gene3D" id="3.30.2020.40">
    <property type="entry name" value="Uncharacterised protein PF10387, DUF2442"/>
    <property type="match status" value="1"/>
</dbReference>
<evidence type="ECO:0008006" key="4">
    <source>
        <dbReference type="Google" id="ProtNLM"/>
    </source>
</evidence>
<feature type="region of interest" description="Disordered" evidence="1">
    <location>
        <begin position="105"/>
        <end position="137"/>
    </location>
</feature>
<evidence type="ECO:0000256" key="1">
    <source>
        <dbReference type="SAM" id="MobiDB-lite"/>
    </source>
</evidence>
<reference evidence="2" key="2">
    <citation type="submission" date="2023-01" db="EMBL/GenBank/DDBJ databases">
        <title>Draft genome sequence of Devosia yakushimensis strain NBRC 103855.</title>
        <authorList>
            <person name="Sun Q."/>
            <person name="Mori K."/>
        </authorList>
    </citation>
    <scope>NUCLEOTIDE SEQUENCE</scope>
    <source>
        <strain evidence="2">NBRC 103855</strain>
    </source>
</reference>
<accession>A0ABQ5UF15</accession>
<evidence type="ECO:0000313" key="2">
    <source>
        <dbReference type="EMBL" id="GLQ10228.1"/>
    </source>
</evidence>
<reference evidence="2" key="1">
    <citation type="journal article" date="2014" name="Int. J. Syst. Evol. Microbiol.">
        <title>Complete genome of a new Firmicutes species belonging to the dominant human colonic microbiota ('Ruminococcus bicirculans') reveals two chromosomes and a selective capacity to utilize plant glucans.</title>
        <authorList>
            <consortium name="NISC Comparative Sequencing Program"/>
            <person name="Wegmann U."/>
            <person name="Louis P."/>
            <person name="Goesmann A."/>
            <person name="Henrissat B."/>
            <person name="Duncan S.H."/>
            <person name="Flint H.J."/>
        </authorList>
    </citation>
    <scope>NUCLEOTIDE SEQUENCE</scope>
    <source>
        <strain evidence="2">NBRC 103855</strain>
    </source>
</reference>
<sequence>MAEFELDDGQYEAATQRGAYERAHAPVPSSVRFDRKSGRILVEFNNGAALMVPARALEGLEQASDEELAEVELAGETGLHWESRDVDFTIAGLMQGIFGTAKFMDGQRRGGQSRSAAKVAASRTNGARGGRPRKNLP</sequence>
<name>A0ABQ5UF15_9HYPH</name>
<comment type="caution">
    <text evidence="2">The sequence shown here is derived from an EMBL/GenBank/DDBJ whole genome shotgun (WGS) entry which is preliminary data.</text>
</comment>
<keyword evidence="3" id="KW-1185">Reference proteome</keyword>
<dbReference type="InterPro" id="IPR018841">
    <property type="entry name" value="DUF2442"/>
</dbReference>
<gene>
    <name evidence="2" type="ORF">GCM10007913_21600</name>
</gene>
<dbReference type="Pfam" id="PF10387">
    <property type="entry name" value="DUF2442"/>
    <property type="match status" value="1"/>
</dbReference>
<organism evidence="2 3">
    <name type="scientific">Devosia yakushimensis</name>
    <dbReference type="NCBI Taxonomy" id="470028"/>
    <lineage>
        <taxon>Bacteria</taxon>
        <taxon>Pseudomonadati</taxon>
        <taxon>Pseudomonadota</taxon>
        <taxon>Alphaproteobacteria</taxon>
        <taxon>Hyphomicrobiales</taxon>
        <taxon>Devosiaceae</taxon>
        <taxon>Devosia</taxon>
    </lineage>
</organism>
<dbReference type="Proteomes" id="UP001161406">
    <property type="component" value="Unassembled WGS sequence"/>
</dbReference>
<proteinExistence type="predicted"/>
<dbReference type="RefSeq" id="WP_284392870.1">
    <property type="nucleotide sequence ID" value="NZ_BSNG01000001.1"/>
</dbReference>
<dbReference type="EMBL" id="BSNG01000001">
    <property type="protein sequence ID" value="GLQ10228.1"/>
    <property type="molecule type" value="Genomic_DNA"/>
</dbReference>